<organism evidence="2 3">
    <name type="scientific">Vigna angularis var. angularis</name>
    <dbReference type="NCBI Taxonomy" id="157739"/>
    <lineage>
        <taxon>Eukaryota</taxon>
        <taxon>Viridiplantae</taxon>
        <taxon>Streptophyta</taxon>
        <taxon>Embryophyta</taxon>
        <taxon>Tracheophyta</taxon>
        <taxon>Spermatophyta</taxon>
        <taxon>Magnoliopsida</taxon>
        <taxon>eudicotyledons</taxon>
        <taxon>Gunneridae</taxon>
        <taxon>Pentapetalae</taxon>
        <taxon>rosids</taxon>
        <taxon>fabids</taxon>
        <taxon>Fabales</taxon>
        <taxon>Fabaceae</taxon>
        <taxon>Papilionoideae</taxon>
        <taxon>50 kb inversion clade</taxon>
        <taxon>NPAAA clade</taxon>
        <taxon>indigoferoid/millettioid clade</taxon>
        <taxon>Phaseoleae</taxon>
        <taxon>Vigna</taxon>
    </lineage>
</organism>
<feature type="region of interest" description="Disordered" evidence="1">
    <location>
        <begin position="1"/>
        <end position="21"/>
    </location>
</feature>
<dbReference type="Proteomes" id="UP000291084">
    <property type="component" value="Chromosome 1"/>
</dbReference>
<dbReference type="AlphaFoldDB" id="A0A0S3R9S5"/>
<name>A0A0S3R9S5_PHAAN</name>
<evidence type="ECO:0000256" key="1">
    <source>
        <dbReference type="SAM" id="MobiDB-lite"/>
    </source>
</evidence>
<proteinExistence type="predicted"/>
<sequence length="75" mass="8552">MGRMKAWGLDGAFTANDEDEDSSESRAIEKMKKWSMSHEVAILKYLSVTPLGSPFHIPHPKCYYELELFFIISLG</sequence>
<protein>
    <submittedName>
        <fullName evidence="2">Uncharacterized protein</fullName>
    </submittedName>
</protein>
<accession>A0A0S3R9S5</accession>
<feature type="non-terminal residue" evidence="2">
    <location>
        <position position="75"/>
    </location>
</feature>
<keyword evidence="3" id="KW-1185">Reference proteome</keyword>
<evidence type="ECO:0000313" key="2">
    <source>
        <dbReference type="EMBL" id="BAT77245.1"/>
    </source>
</evidence>
<gene>
    <name evidence="2" type="primary">Vigan.01G534200</name>
    <name evidence="2" type="ORF">VIGAN_01534200</name>
</gene>
<dbReference type="EMBL" id="AP015034">
    <property type="protein sequence ID" value="BAT77245.1"/>
    <property type="molecule type" value="Genomic_DNA"/>
</dbReference>
<evidence type="ECO:0000313" key="3">
    <source>
        <dbReference type="Proteomes" id="UP000291084"/>
    </source>
</evidence>
<reference evidence="2 3" key="1">
    <citation type="journal article" date="2015" name="Sci. Rep.">
        <title>The power of single molecule real-time sequencing technology in the de novo assembly of a eukaryotic genome.</title>
        <authorList>
            <person name="Sakai H."/>
            <person name="Naito K."/>
            <person name="Ogiso-Tanaka E."/>
            <person name="Takahashi Y."/>
            <person name="Iseki K."/>
            <person name="Muto C."/>
            <person name="Satou K."/>
            <person name="Teruya K."/>
            <person name="Shiroma A."/>
            <person name="Shimoji M."/>
            <person name="Hirano T."/>
            <person name="Itoh T."/>
            <person name="Kaga A."/>
            <person name="Tomooka N."/>
        </authorList>
    </citation>
    <scope>NUCLEOTIDE SEQUENCE [LARGE SCALE GENOMIC DNA]</scope>
    <source>
        <strain evidence="3">cv. Shumari</strain>
    </source>
</reference>